<organism evidence="2 3">
    <name type="scientific">Thauera aminoaromatica</name>
    <dbReference type="NCBI Taxonomy" id="164330"/>
    <lineage>
        <taxon>Bacteria</taxon>
        <taxon>Pseudomonadati</taxon>
        <taxon>Pseudomonadota</taxon>
        <taxon>Betaproteobacteria</taxon>
        <taxon>Rhodocyclales</taxon>
        <taxon>Zoogloeaceae</taxon>
        <taxon>Thauera</taxon>
    </lineage>
</organism>
<evidence type="ECO:0000313" key="2">
    <source>
        <dbReference type="EMBL" id="TXH79945.1"/>
    </source>
</evidence>
<feature type="region of interest" description="Disordered" evidence="1">
    <location>
        <begin position="63"/>
        <end position="87"/>
    </location>
</feature>
<evidence type="ECO:0000256" key="1">
    <source>
        <dbReference type="SAM" id="MobiDB-lite"/>
    </source>
</evidence>
<evidence type="ECO:0000313" key="3">
    <source>
        <dbReference type="Proteomes" id="UP000321192"/>
    </source>
</evidence>
<accession>A0A5C7SAI0</accession>
<sequence length="115" mass="12443">MLVTFKSHASADVIMFGDAAKKLIGILGKDPADAKGIVTVQQLPEAIARLEAAIEEERVRQAELERQRGHADEEAEKEAGNTGMAAPVGLAQRAWPLLAMLKESLREETPVVWGV</sequence>
<dbReference type="Proteomes" id="UP000321192">
    <property type="component" value="Unassembled WGS sequence"/>
</dbReference>
<comment type="caution">
    <text evidence="2">The sequence shown here is derived from an EMBL/GenBank/DDBJ whole genome shotgun (WGS) entry which is preliminary data.</text>
</comment>
<gene>
    <name evidence="2" type="ORF">E6Q80_19410</name>
</gene>
<reference evidence="2 3" key="1">
    <citation type="submission" date="2018-09" db="EMBL/GenBank/DDBJ databases">
        <title>Metagenome Assembled Genomes from an Advanced Water Purification Facility.</title>
        <authorList>
            <person name="Stamps B.W."/>
            <person name="Spear J.R."/>
        </authorList>
    </citation>
    <scope>NUCLEOTIDE SEQUENCE [LARGE SCALE GENOMIC DNA]</scope>
    <source>
        <strain evidence="2">Bin_27_1</strain>
    </source>
</reference>
<feature type="compositionally biased region" description="Basic and acidic residues" evidence="1">
    <location>
        <begin position="63"/>
        <end position="72"/>
    </location>
</feature>
<dbReference type="RefSeq" id="WP_004305185.1">
    <property type="nucleotide sequence ID" value="NZ_SSFD01000328.1"/>
</dbReference>
<dbReference type="InterPro" id="IPR014991">
    <property type="entry name" value="DUF1840"/>
</dbReference>
<protein>
    <submittedName>
        <fullName evidence="2">DUF1840 domain-containing protein</fullName>
    </submittedName>
</protein>
<dbReference type="Pfam" id="PF08895">
    <property type="entry name" value="DUF1840"/>
    <property type="match status" value="1"/>
</dbReference>
<name>A0A5C7SAI0_THASP</name>
<proteinExistence type="predicted"/>
<dbReference type="EMBL" id="SSFD01000328">
    <property type="protein sequence ID" value="TXH79945.1"/>
    <property type="molecule type" value="Genomic_DNA"/>
</dbReference>
<dbReference type="AlphaFoldDB" id="A0A5C7SAI0"/>